<evidence type="ECO:0000313" key="1">
    <source>
        <dbReference type="EMBL" id="KAF2026076.1"/>
    </source>
</evidence>
<protein>
    <submittedName>
        <fullName evidence="1">Uncharacterized protein</fullName>
    </submittedName>
</protein>
<organism evidence="1 2">
    <name type="scientific">Setomelanomma holmii</name>
    <dbReference type="NCBI Taxonomy" id="210430"/>
    <lineage>
        <taxon>Eukaryota</taxon>
        <taxon>Fungi</taxon>
        <taxon>Dikarya</taxon>
        <taxon>Ascomycota</taxon>
        <taxon>Pezizomycotina</taxon>
        <taxon>Dothideomycetes</taxon>
        <taxon>Pleosporomycetidae</taxon>
        <taxon>Pleosporales</taxon>
        <taxon>Pleosporineae</taxon>
        <taxon>Phaeosphaeriaceae</taxon>
        <taxon>Setomelanomma</taxon>
    </lineage>
</organism>
<keyword evidence="2" id="KW-1185">Reference proteome</keyword>
<dbReference type="AlphaFoldDB" id="A0A9P4H3M5"/>
<sequence>MDLKELATVLIANGNVTQATVDAIEHHASRLGESICNEYCPLNGIMTRYETLIRHRWTKKSIAQRKKTLQAAWPDIPEEEGAPNSSEALPHVNLKDLTKSKPLLIFLNARGRNLPWTFARSEEAFDPLVRMLPCVDKKLCKSTTAVFTQDPEPTVYGRMFGGWTELQRRLAEFETILRHDADMIDQVHALAEFRHVAEWMLRCLLPRLRMAFLGAPSVRKLILRNSDGTMRPNPSMTETQDRMFDYFMAFQEPNEIIKDSVMLVLVLQKIDEHIQRYPDVRQMMSGRILNLLTDVSILGECLRQPLQLIYPVKEKFNYPVHKRPTRENVWAMRAAEAHLDGLWNSLYSYMEEKTGEPLHKIISDCLFEGGGFVRTALWIAPEMPKPSLRATSDSTYMPFPRSANDKALQIIGNFDKISIEEKAKTKTRAVGVLQHDADAHARDPEPVPADTPATQRSRTCIVDKRSHKVFKALFHVPVDELGEVPRTLKWDEFKRAMARMGFAVEKLQGCACQFTPTPSMDLDVQRRIHFNEPPLEADIPYNTARRFGRRLERAYGWNGSTFKLA</sequence>
<comment type="caution">
    <text evidence="1">The sequence shown here is derived from an EMBL/GenBank/DDBJ whole genome shotgun (WGS) entry which is preliminary data.</text>
</comment>
<evidence type="ECO:0000313" key="2">
    <source>
        <dbReference type="Proteomes" id="UP000799777"/>
    </source>
</evidence>
<dbReference type="Proteomes" id="UP000799777">
    <property type="component" value="Unassembled WGS sequence"/>
</dbReference>
<name>A0A9P4H3M5_9PLEO</name>
<dbReference type="EMBL" id="ML978250">
    <property type="protein sequence ID" value="KAF2026076.1"/>
    <property type="molecule type" value="Genomic_DNA"/>
</dbReference>
<reference evidence="1" key="1">
    <citation type="journal article" date="2020" name="Stud. Mycol.">
        <title>101 Dothideomycetes genomes: a test case for predicting lifestyles and emergence of pathogens.</title>
        <authorList>
            <person name="Haridas S."/>
            <person name="Albert R."/>
            <person name="Binder M."/>
            <person name="Bloem J."/>
            <person name="Labutti K."/>
            <person name="Salamov A."/>
            <person name="Andreopoulos B."/>
            <person name="Baker S."/>
            <person name="Barry K."/>
            <person name="Bills G."/>
            <person name="Bluhm B."/>
            <person name="Cannon C."/>
            <person name="Castanera R."/>
            <person name="Culley D."/>
            <person name="Daum C."/>
            <person name="Ezra D."/>
            <person name="Gonzalez J."/>
            <person name="Henrissat B."/>
            <person name="Kuo A."/>
            <person name="Liang C."/>
            <person name="Lipzen A."/>
            <person name="Lutzoni F."/>
            <person name="Magnuson J."/>
            <person name="Mondo S."/>
            <person name="Nolan M."/>
            <person name="Ohm R."/>
            <person name="Pangilinan J."/>
            <person name="Park H.-J."/>
            <person name="Ramirez L."/>
            <person name="Alfaro M."/>
            <person name="Sun H."/>
            <person name="Tritt A."/>
            <person name="Yoshinaga Y."/>
            <person name="Zwiers L.-H."/>
            <person name="Turgeon B."/>
            <person name="Goodwin S."/>
            <person name="Spatafora J."/>
            <person name="Crous P."/>
            <person name="Grigoriev I."/>
        </authorList>
    </citation>
    <scope>NUCLEOTIDE SEQUENCE</scope>
    <source>
        <strain evidence="1">CBS 110217</strain>
    </source>
</reference>
<proteinExistence type="predicted"/>
<gene>
    <name evidence="1" type="ORF">EK21DRAFT_92717</name>
</gene>
<dbReference type="PANTHER" id="PTHR40788">
    <property type="entry name" value="CLR5 DOMAIN-CONTAINING PROTEIN-RELATED"/>
    <property type="match status" value="1"/>
</dbReference>
<accession>A0A9P4H3M5</accession>
<dbReference type="PANTHER" id="PTHR40788:SF2">
    <property type="entry name" value="CLR5 DOMAIN-CONTAINING PROTEIN"/>
    <property type="match status" value="1"/>
</dbReference>
<dbReference type="OrthoDB" id="2922289at2759"/>